<dbReference type="AlphaFoldDB" id="A0A485LC36"/>
<evidence type="ECO:0000313" key="1">
    <source>
        <dbReference type="EMBL" id="KAF0689392.1"/>
    </source>
</evidence>
<reference evidence="1" key="2">
    <citation type="submission" date="2019-06" db="EMBL/GenBank/DDBJ databases">
        <title>Genomics analysis of Aphanomyces spp. identifies a new class of oomycete effector associated with host adaptation.</title>
        <authorList>
            <person name="Gaulin E."/>
        </authorList>
    </citation>
    <scope>NUCLEOTIDE SEQUENCE</scope>
    <source>
        <strain evidence="1">CBS 578.67</strain>
    </source>
</reference>
<protein>
    <submittedName>
        <fullName evidence="2">Aste57867_19154 protein</fullName>
    </submittedName>
</protein>
<accession>A0A485LC36</accession>
<dbReference type="EMBL" id="CAADRA010006477">
    <property type="protein sequence ID" value="VFT95876.1"/>
    <property type="molecule type" value="Genomic_DNA"/>
</dbReference>
<dbReference type="EMBL" id="VJMH01006456">
    <property type="protein sequence ID" value="KAF0689392.1"/>
    <property type="molecule type" value="Genomic_DNA"/>
</dbReference>
<evidence type="ECO:0000313" key="2">
    <source>
        <dbReference type="EMBL" id="VFT95876.1"/>
    </source>
</evidence>
<organism evidence="2 3">
    <name type="scientific">Aphanomyces stellatus</name>
    <dbReference type="NCBI Taxonomy" id="120398"/>
    <lineage>
        <taxon>Eukaryota</taxon>
        <taxon>Sar</taxon>
        <taxon>Stramenopiles</taxon>
        <taxon>Oomycota</taxon>
        <taxon>Saprolegniomycetes</taxon>
        <taxon>Saprolegniales</taxon>
        <taxon>Verrucalvaceae</taxon>
        <taxon>Aphanomyces</taxon>
    </lineage>
</organism>
<proteinExistence type="predicted"/>
<keyword evidence="3" id="KW-1185">Reference proteome</keyword>
<gene>
    <name evidence="2" type="primary">Aste57867_19154</name>
    <name evidence="1" type="ORF">As57867_019090</name>
    <name evidence="2" type="ORF">ASTE57867_19154</name>
</gene>
<evidence type="ECO:0000313" key="3">
    <source>
        <dbReference type="Proteomes" id="UP000332933"/>
    </source>
</evidence>
<sequence length="126" mass="13851">MSLDELLGQMTQINFDFIVRGGNKEVDDSKIQELANQYVGISEVLFGKENFSGKMALTYPKTSDYLNMATPYYGRRGDMCVESSCPVEWQFCLTPGADQVTVTVTNSGVMKARKRSALYLGPGSAA</sequence>
<name>A0A485LC36_9STRA</name>
<reference evidence="2 3" key="1">
    <citation type="submission" date="2019-03" db="EMBL/GenBank/DDBJ databases">
        <authorList>
            <person name="Gaulin E."/>
            <person name="Dumas B."/>
        </authorList>
    </citation>
    <scope>NUCLEOTIDE SEQUENCE [LARGE SCALE GENOMIC DNA]</scope>
    <source>
        <strain evidence="2">CBS 568.67</strain>
    </source>
</reference>
<dbReference type="Proteomes" id="UP000332933">
    <property type="component" value="Unassembled WGS sequence"/>
</dbReference>